<dbReference type="Gene3D" id="3.40.50.1820">
    <property type="entry name" value="alpha/beta hydrolase"/>
    <property type="match status" value="1"/>
</dbReference>
<dbReference type="Pfam" id="PF10230">
    <property type="entry name" value="LIDHydrolase"/>
    <property type="match status" value="1"/>
</dbReference>
<organism evidence="5 6">
    <name type="scientific">Bionectria ochroleuca</name>
    <name type="common">Gliocladium roseum</name>
    <dbReference type="NCBI Taxonomy" id="29856"/>
    <lineage>
        <taxon>Eukaryota</taxon>
        <taxon>Fungi</taxon>
        <taxon>Dikarya</taxon>
        <taxon>Ascomycota</taxon>
        <taxon>Pezizomycotina</taxon>
        <taxon>Sordariomycetes</taxon>
        <taxon>Hypocreomycetidae</taxon>
        <taxon>Hypocreales</taxon>
        <taxon>Bionectriaceae</taxon>
        <taxon>Clonostachys</taxon>
    </lineage>
</organism>
<accession>A0ABY6UUJ4</accession>
<evidence type="ECO:0000313" key="6">
    <source>
        <dbReference type="Proteomes" id="UP000766486"/>
    </source>
</evidence>
<dbReference type="PANTHER" id="PTHR13390:SF0">
    <property type="entry name" value="LIPID DROPLET-ASSOCIATED HYDROLASE"/>
    <property type="match status" value="1"/>
</dbReference>
<comment type="subcellular location">
    <subcellularLocation>
        <location evidence="1">Lipid droplet</location>
    </subcellularLocation>
</comment>
<dbReference type="EMBL" id="CABFNS010000902">
    <property type="protein sequence ID" value="VUC35066.1"/>
    <property type="molecule type" value="Genomic_DNA"/>
</dbReference>
<comment type="similarity">
    <text evidence="2">Belongs to the AB hydrolase superfamily. LDAH family.</text>
</comment>
<reference evidence="5 6" key="1">
    <citation type="submission" date="2019-06" db="EMBL/GenBank/DDBJ databases">
        <authorList>
            <person name="Broberg M."/>
        </authorList>
    </citation>
    <scope>NUCLEOTIDE SEQUENCE [LARGE SCALE GENOMIC DNA]</scope>
</reference>
<evidence type="ECO:0000256" key="4">
    <source>
        <dbReference type="ARBA" id="ARBA00022801"/>
    </source>
</evidence>
<name>A0ABY6UUJ4_BIOOC</name>
<dbReference type="Proteomes" id="UP000766486">
    <property type="component" value="Unassembled WGS sequence"/>
</dbReference>
<evidence type="ECO:0000256" key="2">
    <source>
        <dbReference type="ARBA" id="ARBA00008300"/>
    </source>
</evidence>
<proteinExistence type="inferred from homology"/>
<sequence>MTGSEIQPPRSVLLRHREGELAAGEGGRRRVLIYFICGNPGLIEFYEGFLGHLRKLILASPSIKDLEVDLYGRNLVGFDDDDHRPFSAPDNVPVDLEGQICSVYDNVANVVREETKRGEGYGDVILMGHSVGAYIATEVMHRHLAEPAEWARHVKLRHGFLLFPTLTHIAASPSGRRMQLLRAVPFMDSYFHLLARGLLGVIPEAAVRWLVGRIVGLKDTKMVGVLTRWLKSRDGVWQAVHLGKSEMETIKEEVWEEELWSLAGEGEGEGESGAPRFFVLYGKEDHWVANHLRDEFIARRKKDGGETRIEVDEGDLPHAFCLKEDDFKQVADTVLGWLEEIEDGRA</sequence>
<evidence type="ECO:0000256" key="3">
    <source>
        <dbReference type="ARBA" id="ARBA00022677"/>
    </source>
</evidence>
<evidence type="ECO:0000313" key="5">
    <source>
        <dbReference type="EMBL" id="VUC35066.1"/>
    </source>
</evidence>
<gene>
    <name evidence="5" type="ORF">CLO192961_LOCUS402737</name>
</gene>
<comment type="caution">
    <text evidence="5">The sequence shown here is derived from an EMBL/GenBank/DDBJ whole genome shotgun (WGS) entry which is preliminary data.</text>
</comment>
<evidence type="ECO:0008006" key="7">
    <source>
        <dbReference type="Google" id="ProtNLM"/>
    </source>
</evidence>
<keyword evidence="3" id="KW-0551">Lipid droplet</keyword>
<keyword evidence="6" id="KW-1185">Reference proteome</keyword>
<keyword evidence="4" id="KW-0378">Hydrolase</keyword>
<dbReference type="InterPro" id="IPR029058">
    <property type="entry name" value="AB_hydrolase_fold"/>
</dbReference>
<evidence type="ECO:0000256" key="1">
    <source>
        <dbReference type="ARBA" id="ARBA00004502"/>
    </source>
</evidence>
<protein>
    <recommendedName>
        <fullName evidence="7">AB hydrolase-1 domain-containing protein</fullName>
    </recommendedName>
</protein>
<dbReference type="PANTHER" id="PTHR13390">
    <property type="entry name" value="LIPASE"/>
    <property type="match status" value="1"/>
</dbReference>
<dbReference type="InterPro" id="IPR019363">
    <property type="entry name" value="LDAH"/>
</dbReference>
<dbReference type="SUPFAM" id="SSF53474">
    <property type="entry name" value="alpha/beta-Hydrolases"/>
    <property type="match status" value="1"/>
</dbReference>